<accession>A0AC35TKL5</accession>
<dbReference type="WBParaSite" id="RSKR_0000174700.1">
    <property type="protein sequence ID" value="RSKR_0000174700.1"/>
    <property type="gene ID" value="RSKR_0000174700"/>
</dbReference>
<reference evidence="2" key="1">
    <citation type="submission" date="2016-11" db="UniProtKB">
        <authorList>
            <consortium name="WormBaseParasite"/>
        </authorList>
    </citation>
    <scope>IDENTIFICATION</scope>
    <source>
        <strain evidence="2">KR3021</strain>
    </source>
</reference>
<organism evidence="1 2">
    <name type="scientific">Rhabditophanes sp. KR3021</name>
    <dbReference type="NCBI Taxonomy" id="114890"/>
    <lineage>
        <taxon>Eukaryota</taxon>
        <taxon>Metazoa</taxon>
        <taxon>Ecdysozoa</taxon>
        <taxon>Nematoda</taxon>
        <taxon>Chromadorea</taxon>
        <taxon>Rhabditida</taxon>
        <taxon>Tylenchina</taxon>
        <taxon>Panagrolaimomorpha</taxon>
        <taxon>Strongyloidoidea</taxon>
        <taxon>Alloionematidae</taxon>
        <taxon>Rhabditophanes</taxon>
    </lineage>
</organism>
<name>A0AC35TKL5_9BILA</name>
<sequence length="437" mass="51213">MANFDLTQRMSPFFDAHLVLALLEFSEAKKIFSVESLSEVQKSILKKTKMTDGLITDNPIERNPQELLKRKEAIIEERERLKNEADEILTMLDKAEVKELMENKSERENGSKLTDFLSKNYNFKPEMLDDLYKYAKCMYESGNYHSAANMLLYYRSLVSSDDRNYINALYGKLASEILLQEWQHAKSDLAKIIHFVDNPDTMKDEIQSIKHRAWIMHWALFIYFNIPDGRDDIIEIFLYKQAYSNAIQIVAPHLLRYVAVAVVTSKHKQTNALKELIKLLESYGEHYKDPITEFLTCLYIKHDFNEAQHYLKQCENVLKNDFFLTGYANEFNESARLLVFENFCRIHNCVKLDMLAERLNMDTEEAEKWIVDLIRKYGIEGAKIDSKTGEVVMTPKVQSLHEQVMENTKRLPGRITQMVLNLEKIQMERDAPERELF</sequence>
<protein>
    <submittedName>
        <fullName evidence="2">Eukaryotic translation initiation factor 3 subunit E</fullName>
    </submittedName>
</protein>
<dbReference type="Proteomes" id="UP000095286">
    <property type="component" value="Unplaced"/>
</dbReference>
<evidence type="ECO:0000313" key="2">
    <source>
        <dbReference type="WBParaSite" id="RSKR_0000174700.1"/>
    </source>
</evidence>
<proteinExistence type="predicted"/>
<evidence type="ECO:0000313" key="1">
    <source>
        <dbReference type="Proteomes" id="UP000095286"/>
    </source>
</evidence>